<dbReference type="Proteomes" id="UP000185221">
    <property type="component" value="Unassembled WGS sequence"/>
</dbReference>
<dbReference type="InterPro" id="IPR000014">
    <property type="entry name" value="PAS"/>
</dbReference>
<keyword evidence="6" id="KW-1185">Reference proteome</keyword>
<dbReference type="InterPro" id="IPR001932">
    <property type="entry name" value="PPM-type_phosphatase-like_dom"/>
</dbReference>
<dbReference type="InterPro" id="IPR035965">
    <property type="entry name" value="PAS-like_dom_sf"/>
</dbReference>
<dbReference type="PROSITE" id="PS50113">
    <property type="entry name" value="PAC"/>
    <property type="match status" value="1"/>
</dbReference>
<dbReference type="PANTHER" id="PTHR43156:SF2">
    <property type="entry name" value="STAGE II SPORULATION PROTEIN E"/>
    <property type="match status" value="1"/>
</dbReference>
<evidence type="ECO:0000259" key="4">
    <source>
        <dbReference type="PROSITE" id="PS50113"/>
    </source>
</evidence>
<reference evidence="6" key="1">
    <citation type="submission" date="2016-11" db="EMBL/GenBank/DDBJ databases">
        <authorList>
            <person name="Varghese N."/>
            <person name="Submissions S."/>
        </authorList>
    </citation>
    <scope>NUCLEOTIDE SEQUENCE [LARGE SCALE GENOMIC DNA]</scope>
    <source>
        <strain evidence="6">DSM 15292</strain>
    </source>
</reference>
<organism evidence="5 6">
    <name type="scientific">Algoriphagus halophilus</name>
    <dbReference type="NCBI Taxonomy" id="226505"/>
    <lineage>
        <taxon>Bacteria</taxon>
        <taxon>Pseudomonadati</taxon>
        <taxon>Bacteroidota</taxon>
        <taxon>Cytophagia</taxon>
        <taxon>Cytophagales</taxon>
        <taxon>Cyclobacteriaceae</taxon>
        <taxon>Algoriphagus</taxon>
    </lineage>
</organism>
<dbReference type="Gene3D" id="3.60.40.10">
    <property type="entry name" value="PPM-type phosphatase domain"/>
    <property type="match status" value="1"/>
</dbReference>
<dbReference type="InterPro" id="IPR036457">
    <property type="entry name" value="PPM-type-like_dom_sf"/>
</dbReference>
<dbReference type="STRING" id="226505.SAMN05444394_1402"/>
<dbReference type="PANTHER" id="PTHR43156">
    <property type="entry name" value="STAGE II SPORULATION PROTEIN E-RELATED"/>
    <property type="match status" value="1"/>
</dbReference>
<proteinExistence type="predicted"/>
<feature type="coiled-coil region" evidence="2">
    <location>
        <begin position="126"/>
        <end position="160"/>
    </location>
</feature>
<dbReference type="SMART" id="SM00331">
    <property type="entry name" value="PP2C_SIG"/>
    <property type="match status" value="1"/>
</dbReference>
<name>A0A1N6DUF7_9BACT</name>
<dbReference type="Pfam" id="PF13426">
    <property type="entry name" value="PAS_9"/>
    <property type="match status" value="1"/>
</dbReference>
<evidence type="ECO:0000313" key="5">
    <source>
        <dbReference type="EMBL" id="SIN74380.1"/>
    </source>
</evidence>
<dbReference type="NCBIfam" id="TIGR00229">
    <property type="entry name" value="sensory_box"/>
    <property type="match status" value="1"/>
</dbReference>
<feature type="domain" description="PAC" evidence="4">
    <location>
        <begin position="90"/>
        <end position="142"/>
    </location>
</feature>
<evidence type="ECO:0000313" key="6">
    <source>
        <dbReference type="Proteomes" id="UP000185221"/>
    </source>
</evidence>
<dbReference type="InterPro" id="IPR052016">
    <property type="entry name" value="Bact_Sigma-Reg"/>
</dbReference>
<dbReference type="AlphaFoldDB" id="A0A1N6DUF7"/>
<dbReference type="EMBL" id="FSRC01000001">
    <property type="protein sequence ID" value="SIN74380.1"/>
    <property type="molecule type" value="Genomic_DNA"/>
</dbReference>
<dbReference type="GO" id="GO:0016791">
    <property type="term" value="F:phosphatase activity"/>
    <property type="evidence" value="ECO:0007669"/>
    <property type="project" value="TreeGrafter"/>
</dbReference>
<dbReference type="Pfam" id="PF07228">
    <property type="entry name" value="SpoIIE"/>
    <property type="match status" value="1"/>
</dbReference>
<evidence type="ECO:0000256" key="2">
    <source>
        <dbReference type="SAM" id="Coils"/>
    </source>
</evidence>
<dbReference type="SUPFAM" id="SSF81606">
    <property type="entry name" value="PP2C-like"/>
    <property type="match status" value="1"/>
</dbReference>
<dbReference type="InterPro" id="IPR000700">
    <property type="entry name" value="PAS-assoc_C"/>
</dbReference>
<evidence type="ECO:0000259" key="3">
    <source>
        <dbReference type="PROSITE" id="PS50112"/>
    </source>
</evidence>
<dbReference type="SUPFAM" id="SSF55785">
    <property type="entry name" value="PYP-like sensor domain (PAS domain)"/>
    <property type="match status" value="1"/>
</dbReference>
<keyword evidence="2" id="KW-0175">Coiled coil</keyword>
<gene>
    <name evidence="5" type="ORF">SAMN05444394_1402</name>
</gene>
<keyword evidence="1" id="KW-0378">Hydrolase</keyword>
<protein>
    <submittedName>
        <fullName evidence="5">PAS domain S-box-containing protein</fullName>
    </submittedName>
</protein>
<dbReference type="InterPro" id="IPR001610">
    <property type="entry name" value="PAC"/>
</dbReference>
<dbReference type="CDD" id="cd00130">
    <property type="entry name" value="PAS"/>
    <property type="match status" value="1"/>
</dbReference>
<feature type="domain" description="PAS" evidence="3">
    <location>
        <begin position="14"/>
        <end position="87"/>
    </location>
</feature>
<dbReference type="SMART" id="SM00086">
    <property type="entry name" value="PAC"/>
    <property type="match status" value="1"/>
</dbReference>
<evidence type="ECO:0000256" key="1">
    <source>
        <dbReference type="ARBA" id="ARBA00022801"/>
    </source>
</evidence>
<dbReference type="Gene3D" id="3.30.450.20">
    <property type="entry name" value="PAS domain"/>
    <property type="match status" value="1"/>
</dbReference>
<sequence length="397" mass="44543">MGMSAKELVSFKEFEDLLIKATNTANEGITISSMDQPDRPLVFVNDGFERLTGYSKKDVIGKNCRFLQGKDTDEAPVEAIRQAIKNGERTTVELLNYKKDGTPFWNRLSITPLKDKNGVTTHYVGVQSDITELRETQKNLKAANKDLALFQDRINFELEEARRVQNFILPSALPETEKIRFSSVFEPMDQIGGDFYDVIEIEKGVYGILIADVTGHGIQAALLTFMTSFAFKNAALQTSSTAKVVSATNEKLYDKMPRGSFITMFYAVYNSNDKSLTYTQAGHPEGYLLRPSSKSVIPLTSESPLVGAFSGDSVNYRESKIRLEVGDKIILYTDAILEVWNSDHVMLSKDDFISFLIENSNQPIHDLLGRIKSFGLNYSGQKSFKDDFTMLGFEILE</sequence>
<accession>A0A1N6DUF7</accession>
<dbReference type="PROSITE" id="PS50112">
    <property type="entry name" value="PAS"/>
    <property type="match status" value="1"/>
</dbReference>